<evidence type="ECO:0000313" key="1">
    <source>
        <dbReference type="EMBL" id="KAK9971943.1"/>
    </source>
</evidence>
<protein>
    <submittedName>
        <fullName evidence="1">Uncharacterized protein</fullName>
    </submittedName>
</protein>
<organism evidence="1 2">
    <name type="scientific">Culter alburnus</name>
    <name type="common">Topmouth culter</name>
    <dbReference type="NCBI Taxonomy" id="194366"/>
    <lineage>
        <taxon>Eukaryota</taxon>
        <taxon>Metazoa</taxon>
        <taxon>Chordata</taxon>
        <taxon>Craniata</taxon>
        <taxon>Vertebrata</taxon>
        <taxon>Euteleostomi</taxon>
        <taxon>Actinopterygii</taxon>
        <taxon>Neopterygii</taxon>
        <taxon>Teleostei</taxon>
        <taxon>Ostariophysi</taxon>
        <taxon>Cypriniformes</taxon>
        <taxon>Xenocyprididae</taxon>
        <taxon>Xenocypridinae</taxon>
        <taxon>Culter</taxon>
    </lineage>
</organism>
<proteinExistence type="predicted"/>
<feature type="non-terminal residue" evidence="1">
    <location>
        <position position="1"/>
    </location>
</feature>
<dbReference type="Proteomes" id="UP001479290">
    <property type="component" value="Unassembled WGS sequence"/>
</dbReference>
<evidence type="ECO:0000313" key="2">
    <source>
        <dbReference type="Proteomes" id="UP001479290"/>
    </source>
</evidence>
<dbReference type="EMBL" id="JAWDJR010000007">
    <property type="protein sequence ID" value="KAK9971943.1"/>
    <property type="molecule type" value="Genomic_DNA"/>
</dbReference>
<name>A0AAW2AFV1_CULAL</name>
<dbReference type="AlphaFoldDB" id="A0AAW2AFV1"/>
<reference evidence="1 2" key="1">
    <citation type="submission" date="2024-05" db="EMBL/GenBank/DDBJ databases">
        <title>A high-quality chromosomal-level genome assembly of Topmouth culter (Culter alburnus).</title>
        <authorList>
            <person name="Zhao H."/>
        </authorList>
    </citation>
    <scope>NUCLEOTIDE SEQUENCE [LARGE SCALE GENOMIC DNA]</scope>
    <source>
        <strain evidence="1">CATC2023</strain>
        <tissue evidence="1">Muscle</tissue>
    </source>
</reference>
<comment type="caution">
    <text evidence="1">The sequence shown here is derived from an EMBL/GenBank/DDBJ whole genome shotgun (WGS) entry which is preliminary data.</text>
</comment>
<gene>
    <name evidence="1" type="ORF">ABG768_025281</name>
</gene>
<accession>A0AAW2AFV1</accession>
<sequence length="60" mass="6668">LLSEEIGSLGAWGEVSEIETQTWSSSINPQRQTEKRLARHIKTSLSHTSAHELQITPGQL</sequence>
<keyword evidence="2" id="KW-1185">Reference proteome</keyword>